<feature type="compositionally biased region" description="Basic and acidic residues" evidence="1">
    <location>
        <begin position="131"/>
        <end position="173"/>
    </location>
</feature>
<gene>
    <name evidence="2" type="ORF">OHK93_002168</name>
</gene>
<accession>A0AA43QQV8</accession>
<feature type="compositionally biased region" description="Low complexity" evidence="1">
    <location>
        <begin position="174"/>
        <end position="193"/>
    </location>
</feature>
<feature type="region of interest" description="Disordered" evidence="1">
    <location>
        <begin position="1"/>
        <end position="92"/>
    </location>
</feature>
<dbReference type="AlphaFoldDB" id="A0AA43QQV8"/>
<feature type="region of interest" description="Disordered" evidence="1">
    <location>
        <begin position="119"/>
        <end position="265"/>
    </location>
</feature>
<feature type="compositionally biased region" description="Basic and acidic residues" evidence="1">
    <location>
        <begin position="77"/>
        <end position="92"/>
    </location>
</feature>
<comment type="caution">
    <text evidence="2">The sequence shown here is derived from an EMBL/GenBank/DDBJ whole genome shotgun (WGS) entry which is preliminary data.</text>
</comment>
<feature type="compositionally biased region" description="Acidic residues" evidence="1">
    <location>
        <begin position="242"/>
        <end position="265"/>
    </location>
</feature>
<evidence type="ECO:0000313" key="3">
    <source>
        <dbReference type="Proteomes" id="UP001161017"/>
    </source>
</evidence>
<keyword evidence="3" id="KW-1185">Reference proteome</keyword>
<dbReference type="EMBL" id="JAPUFD010000013">
    <property type="protein sequence ID" value="MDI1490963.1"/>
    <property type="molecule type" value="Genomic_DNA"/>
</dbReference>
<dbReference type="Proteomes" id="UP001161017">
    <property type="component" value="Unassembled WGS sequence"/>
</dbReference>
<feature type="compositionally biased region" description="Basic and acidic residues" evidence="1">
    <location>
        <begin position="35"/>
        <end position="52"/>
    </location>
</feature>
<evidence type="ECO:0000313" key="2">
    <source>
        <dbReference type="EMBL" id="MDI1490963.1"/>
    </source>
</evidence>
<sequence length="265" mass="31237">MYEDEVYFEDEEGNVADYATDSDDDHADSDDDYADDRGEFDATDPRQREHAAYKIVQDNAGRAARRFRYGDDVDDDGTNHSPDERDNKDPLELRLKNAEEARGWAFDEADRRYEWNARWTGGVHENVEDEADRRMDDVARWDDEIVEQKQRIKDRDEKERKERKRIEEERIENSTDSDSGSDSGSESNSDSKSAPAWDPDDEYKKSVCDAQMAREREYRIKGYIDDEEEDWDNHDEGNDSNSSDEDEVRYSDEEEEEDGNYEYYE</sequence>
<feature type="compositionally biased region" description="Acidic residues" evidence="1">
    <location>
        <begin position="1"/>
        <end position="34"/>
    </location>
</feature>
<reference evidence="2" key="1">
    <citation type="journal article" date="2023" name="Genome Biol. Evol.">
        <title>First Whole Genome Sequence and Flow Cytometry Genome Size Data for the Lichen-Forming Fungus Ramalina farinacea (Ascomycota).</title>
        <authorList>
            <person name="Llewellyn T."/>
            <person name="Mian S."/>
            <person name="Hill R."/>
            <person name="Leitch I.J."/>
            <person name="Gaya E."/>
        </authorList>
    </citation>
    <scope>NUCLEOTIDE SEQUENCE</scope>
    <source>
        <strain evidence="2">LIQ254RAFAR</strain>
    </source>
</reference>
<evidence type="ECO:0000256" key="1">
    <source>
        <dbReference type="SAM" id="MobiDB-lite"/>
    </source>
</evidence>
<feature type="compositionally biased region" description="Basic and acidic residues" evidence="1">
    <location>
        <begin position="202"/>
        <end position="224"/>
    </location>
</feature>
<organism evidence="2 3">
    <name type="scientific">Ramalina farinacea</name>
    <dbReference type="NCBI Taxonomy" id="258253"/>
    <lineage>
        <taxon>Eukaryota</taxon>
        <taxon>Fungi</taxon>
        <taxon>Dikarya</taxon>
        <taxon>Ascomycota</taxon>
        <taxon>Pezizomycotina</taxon>
        <taxon>Lecanoromycetes</taxon>
        <taxon>OSLEUM clade</taxon>
        <taxon>Lecanoromycetidae</taxon>
        <taxon>Lecanorales</taxon>
        <taxon>Lecanorineae</taxon>
        <taxon>Ramalinaceae</taxon>
        <taxon>Ramalina</taxon>
    </lineage>
</organism>
<protein>
    <submittedName>
        <fullName evidence="2">Uncharacterized protein</fullName>
    </submittedName>
</protein>
<proteinExistence type="predicted"/>
<name>A0AA43QQV8_9LECA</name>